<reference evidence="1 2" key="1">
    <citation type="journal article" date="2013" name="Genome Announc.">
        <title>Draft Genome Sequence of the Psychrophilic and Alkaliphilic Rhodonellum psychrophilum Strain GCM71T.</title>
        <authorList>
            <person name="Hauptmann A.L."/>
            <person name="Glaring M.A."/>
            <person name="Hallin P.F."/>
            <person name="Prieme A."/>
            <person name="Stougaard P."/>
        </authorList>
    </citation>
    <scope>NUCLEOTIDE SEQUENCE [LARGE SCALE GENOMIC DNA]</scope>
    <source>
        <strain evidence="1 2">GCM71</strain>
    </source>
</reference>
<keyword evidence="2" id="KW-1185">Reference proteome</keyword>
<dbReference type="EMBL" id="AWXR01000168">
    <property type="protein sequence ID" value="ERM80127.1"/>
    <property type="molecule type" value="Genomic_DNA"/>
</dbReference>
<dbReference type="Proteomes" id="UP000016843">
    <property type="component" value="Unassembled WGS sequence"/>
</dbReference>
<proteinExistence type="predicted"/>
<organism evidence="1 2">
    <name type="scientific">Rhodonellum psychrophilum GCM71 = DSM 17998</name>
    <dbReference type="NCBI Taxonomy" id="1123057"/>
    <lineage>
        <taxon>Bacteria</taxon>
        <taxon>Pseudomonadati</taxon>
        <taxon>Bacteroidota</taxon>
        <taxon>Cytophagia</taxon>
        <taxon>Cytophagales</taxon>
        <taxon>Cytophagaceae</taxon>
        <taxon>Rhodonellum</taxon>
    </lineage>
</organism>
<sequence>MVWIEAFGMIVLTANLDVGVQDGHMKNDLGIFSVM</sequence>
<name>U5BW13_9BACT</name>
<comment type="caution">
    <text evidence="1">The sequence shown here is derived from an EMBL/GenBank/DDBJ whole genome shotgun (WGS) entry which is preliminary data.</text>
</comment>
<evidence type="ECO:0000313" key="1">
    <source>
        <dbReference type="EMBL" id="ERM80127.1"/>
    </source>
</evidence>
<gene>
    <name evidence="1" type="ORF">P872_03680</name>
</gene>
<dbReference type="AlphaFoldDB" id="U5BW13"/>
<evidence type="ECO:0000313" key="2">
    <source>
        <dbReference type="Proteomes" id="UP000016843"/>
    </source>
</evidence>
<accession>U5BW13</accession>
<protein>
    <submittedName>
        <fullName evidence="1">Uncharacterized protein</fullName>
    </submittedName>
</protein>